<gene>
    <name evidence="1" type="ORF">SAMN04488513_1051</name>
</gene>
<evidence type="ECO:0000313" key="2">
    <source>
        <dbReference type="Proteomes" id="UP000184543"/>
    </source>
</evidence>
<reference evidence="2" key="1">
    <citation type="submission" date="2016-11" db="EMBL/GenBank/DDBJ databases">
        <authorList>
            <person name="Varghese N."/>
            <person name="Submissions S."/>
        </authorList>
    </citation>
    <scope>NUCLEOTIDE SEQUENCE [LARGE SCALE GENOMIC DNA]</scope>
    <source>
        <strain evidence="2">DSM 19858</strain>
    </source>
</reference>
<dbReference type="EMBL" id="FQYU01000005">
    <property type="protein sequence ID" value="SHJ45363.1"/>
    <property type="molecule type" value="Genomic_DNA"/>
</dbReference>
<keyword evidence="2" id="KW-1185">Reference proteome</keyword>
<evidence type="ECO:0008006" key="3">
    <source>
        <dbReference type="Google" id="ProtNLM"/>
    </source>
</evidence>
<dbReference type="AlphaFoldDB" id="A0A1M6JF99"/>
<evidence type="ECO:0000313" key="1">
    <source>
        <dbReference type="EMBL" id="SHJ45363.1"/>
    </source>
</evidence>
<name>A0A1M6JF99_9FLAO</name>
<proteinExistence type="predicted"/>
<sequence length="565" mass="65778">MIPPARKKPGGRGRRPTFFSYHRPSARQYDCTFAHKICYIQSKKTRTEPFAVGTIDITAYSECASNGDPLPRYAKHTSQLAIAVWPLRDCMPLKRIENMIDLSESFELLNKIREIDNAMISSKDFSTNYEIQLQPNDKGIKFTLLHDSFLFKHEKWDFRDLEINQNDLKIKIPYLYLTEKTGGHVNGSIPAFEYGNFNKEKSKYHRLALPLNEKINFTFSVENVLIDYNYKSGIHTREATEIKINGHTFHFYLAKKKITEFSDRDYLVLESKAPMSYSDFSEFCFSILISFGFVSGNFINNDGYFFQYENISMTEVAGIAYRQMRGSIKCQYVPTYSNPFGYIHDTKKADLYKDNVRTLNLKEFSNLCQYCHENDDIKSILLLLIEVHTQTLVSAPGILSIALETLANVIYEENESTLAPIKTKSISRKFRKELLNTLDNFQDKIDAEGKEILKSRINQINQRTNRDKLLIPFKILKIPISSTDIEAIEQRNAFLHGRTPMIQEIEPKCINEADKFRYYLYLKLYVLVSSIIMKYIGYDNLVVNYPKIYEKDTGIELDEEYYRQI</sequence>
<organism evidence="1 2">
    <name type="scientific">Pseudozobellia thermophila</name>
    <dbReference type="NCBI Taxonomy" id="192903"/>
    <lineage>
        <taxon>Bacteria</taxon>
        <taxon>Pseudomonadati</taxon>
        <taxon>Bacteroidota</taxon>
        <taxon>Flavobacteriia</taxon>
        <taxon>Flavobacteriales</taxon>
        <taxon>Flavobacteriaceae</taxon>
        <taxon>Pseudozobellia</taxon>
    </lineage>
</organism>
<dbReference type="STRING" id="192903.SAMN04488513_1051"/>
<protein>
    <recommendedName>
        <fullName evidence="3">ApeA N-terminal domain-containing protein</fullName>
    </recommendedName>
</protein>
<dbReference type="Proteomes" id="UP000184543">
    <property type="component" value="Unassembled WGS sequence"/>
</dbReference>
<accession>A0A1M6JF99</accession>